<evidence type="ECO:0000256" key="4">
    <source>
        <dbReference type="ARBA" id="ARBA00022833"/>
    </source>
</evidence>
<sequence>MYLINYASDDFQKNLQKSDIVIIPVGSVEAHGHHLPLGTDIFSPRLFCEMIERKIGDYVWIAPEIPYGQSYDLSVYPGTIHVPSEVLAEYVYAVGKSLYENGLKKLIFLNGHGGNINALNLASEKLVQLGMVVLTINWWLDFTKEILTITQGQGHAGEDETSAILYYDERLVQMDKATKNLKKPLYRVYFKDRGKVLYENAMSGDATLATKEKGEKIFELLTDKIIKIILDIREERYFVEE</sequence>
<dbReference type="GO" id="GO:0016811">
    <property type="term" value="F:hydrolase activity, acting on carbon-nitrogen (but not peptide) bonds, in linear amides"/>
    <property type="evidence" value="ECO:0007669"/>
    <property type="project" value="TreeGrafter"/>
</dbReference>
<comment type="cofactor">
    <cofactor evidence="1">
        <name>Zn(2+)</name>
        <dbReference type="ChEBI" id="CHEBI:29105"/>
    </cofactor>
</comment>
<keyword evidence="4" id="KW-0862">Zinc</keyword>
<reference evidence="6 7" key="1">
    <citation type="submission" date="2016-10" db="EMBL/GenBank/DDBJ databases">
        <authorList>
            <person name="de Groot N.N."/>
        </authorList>
    </citation>
    <scope>NUCLEOTIDE SEQUENCE [LARGE SCALE GENOMIC DNA]</scope>
    <source>
        <strain evidence="6 7">DSM 569</strain>
    </source>
</reference>
<keyword evidence="2" id="KW-0479">Metal-binding</keyword>
<dbReference type="PANTHER" id="PTHR35005:SF1">
    <property type="entry name" value="2-AMINO-5-FORMYLAMINO-6-RIBOSYLAMINOPYRIMIDIN-4(3H)-ONE 5'-MONOPHOSPHATE DEFORMYLASE"/>
    <property type="match status" value="1"/>
</dbReference>
<evidence type="ECO:0000313" key="6">
    <source>
        <dbReference type="EMBL" id="SDG59039.1"/>
    </source>
</evidence>
<evidence type="ECO:0000256" key="5">
    <source>
        <dbReference type="ARBA" id="ARBA00024029"/>
    </source>
</evidence>
<evidence type="ECO:0000256" key="3">
    <source>
        <dbReference type="ARBA" id="ARBA00022801"/>
    </source>
</evidence>
<dbReference type="RefSeq" id="WP_004401860.1">
    <property type="nucleotide sequence ID" value="NZ_FNBS01000094.1"/>
</dbReference>
<dbReference type="GO" id="GO:0046872">
    <property type="term" value="F:metal ion binding"/>
    <property type="evidence" value="ECO:0007669"/>
    <property type="project" value="UniProtKB-KW"/>
</dbReference>
<dbReference type="AlphaFoldDB" id="A0A1I2AYH1"/>
<comment type="similarity">
    <text evidence="5">Belongs to the creatininase superfamily.</text>
</comment>
<accession>A0A1I2AYH1</accession>
<dbReference type="GO" id="GO:0009231">
    <property type="term" value="P:riboflavin biosynthetic process"/>
    <property type="evidence" value="ECO:0007669"/>
    <property type="project" value="TreeGrafter"/>
</dbReference>
<keyword evidence="3 6" id="KW-0378">Hydrolase</keyword>
<dbReference type="Proteomes" id="UP000183404">
    <property type="component" value="Unassembled WGS sequence"/>
</dbReference>
<dbReference type="EMBL" id="FNBS01000094">
    <property type="protein sequence ID" value="SDG59039.1"/>
    <property type="molecule type" value="Genomic_DNA"/>
</dbReference>
<evidence type="ECO:0000256" key="2">
    <source>
        <dbReference type="ARBA" id="ARBA00022723"/>
    </source>
</evidence>
<dbReference type="Pfam" id="PF02633">
    <property type="entry name" value="Creatininase"/>
    <property type="match status" value="1"/>
</dbReference>
<organism evidence="6 7">
    <name type="scientific">Thermoanaerobacter thermohydrosulfuricus</name>
    <name type="common">Clostridium thermohydrosulfuricum</name>
    <dbReference type="NCBI Taxonomy" id="1516"/>
    <lineage>
        <taxon>Bacteria</taxon>
        <taxon>Bacillati</taxon>
        <taxon>Bacillota</taxon>
        <taxon>Clostridia</taxon>
        <taxon>Thermoanaerobacterales</taxon>
        <taxon>Thermoanaerobacteraceae</taxon>
        <taxon>Thermoanaerobacter</taxon>
    </lineage>
</organism>
<dbReference type="InterPro" id="IPR003785">
    <property type="entry name" value="Creatininase/forma_Hydrolase"/>
</dbReference>
<gene>
    <name evidence="6" type="ORF">SAMN04244560_02605</name>
</gene>
<dbReference type="Gene3D" id="3.40.50.10310">
    <property type="entry name" value="Creatininase"/>
    <property type="match status" value="1"/>
</dbReference>
<evidence type="ECO:0000313" key="7">
    <source>
        <dbReference type="Proteomes" id="UP000183404"/>
    </source>
</evidence>
<evidence type="ECO:0000256" key="1">
    <source>
        <dbReference type="ARBA" id="ARBA00001947"/>
    </source>
</evidence>
<proteinExistence type="inferred from homology"/>
<dbReference type="PANTHER" id="PTHR35005">
    <property type="entry name" value="3-DEHYDRO-SCYLLO-INOSOSE HYDROLASE"/>
    <property type="match status" value="1"/>
</dbReference>
<protein>
    <submittedName>
        <fullName evidence="6">Creatinine amidohydrolase</fullName>
    </submittedName>
</protein>
<dbReference type="SUPFAM" id="SSF102215">
    <property type="entry name" value="Creatininase"/>
    <property type="match status" value="1"/>
</dbReference>
<dbReference type="InterPro" id="IPR024087">
    <property type="entry name" value="Creatininase-like_sf"/>
</dbReference>
<name>A0A1I2AYH1_THETY</name>